<reference evidence="2" key="1">
    <citation type="journal article" date="2020" name="mSystems">
        <title>Genome- and Community-Level Interaction Insights into Carbon Utilization and Element Cycling Functions of Hydrothermarchaeota in Hydrothermal Sediment.</title>
        <authorList>
            <person name="Zhou Z."/>
            <person name="Liu Y."/>
            <person name="Xu W."/>
            <person name="Pan J."/>
            <person name="Luo Z.H."/>
            <person name="Li M."/>
        </authorList>
    </citation>
    <scope>NUCLEOTIDE SEQUENCE [LARGE SCALE GENOMIC DNA]</scope>
    <source>
        <strain evidence="2">SpSt-783</strain>
    </source>
</reference>
<dbReference type="PANTHER" id="PTHR38430">
    <property type="entry name" value="PROTEIN-ARGININE KINASE ACTIVATOR PROTEIN"/>
    <property type="match status" value="1"/>
</dbReference>
<comment type="caution">
    <text evidence="2">The sequence shown here is derived from an EMBL/GenBank/DDBJ whole genome shotgun (WGS) entry which is preliminary data.</text>
</comment>
<proteinExistence type="predicted"/>
<dbReference type="GO" id="GO:1990169">
    <property type="term" value="P:stress response to copper ion"/>
    <property type="evidence" value="ECO:0007669"/>
    <property type="project" value="TreeGrafter"/>
</dbReference>
<dbReference type="GO" id="GO:0046870">
    <property type="term" value="F:cadmium ion binding"/>
    <property type="evidence" value="ECO:0007669"/>
    <property type="project" value="TreeGrafter"/>
</dbReference>
<protein>
    <recommendedName>
        <fullName evidence="1">UVR domain-containing protein</fullName>
    </recommendedName>
</protein>
<evidence type="ECO:0000313" key="2">
    <source>
        <dbReference type="EMBL" id="HHS62528.1"/>
    </source>
</evidence>
<dbReference type="InterPro" id="IPR025542">
    <property type="entry name" value="YacH"/>
</dbReference>
<gene>
    <name evidence="2" type="ORF">ENV70_02780</name>
</gene>
<dbReference type="AlphaFoldDB" id="A0A7C6EJR0"/>
<dbReference type="EMBL" id="DTHJ01000058">
    <property type="protein sequence ID" value="HHS62528.1"/>
    <property type="molecule type" value="Genomic_DNA"/>
</dbReference>
<feature type="domain" description="UVR" evidence="1">
    <location>
        <begin position="125"/>
        <end position="152"/>
    </location>
</feature>
<dbReference type="InterPro" id="IPR001943">
    <property type="entry name" value="UVR_dom"/>
</dbReference>
<dbReference type="GO" id="GO:0008270">
    <property type="term" value="F:zinc ion binding"/>
    <property type="evidence" value="ECO:0007669"/>
    <property type="project" value="TreeGrafter"/>
</dbReference>
<dbReference type="GO" id="GO:0050897">
    <property type="term" value="F:cobalt ion binding"/>
    <property type="evidence" value="ECO:0007669"/>
    <property type="project" value="TreeGrafter"/>
</dbReference>
<dbReference type="GO" id="GO:0005507">
    <property type="term" value="F:copper ion binding"/>
    <property type="evidence" value="ECO:0007669"/>
    <property type="project" value="TreeGrafter"/>
</dbReference>
<dbReference type="Pfam" id="PF02151">
    <property type="entry name" value="UVR"/>
    <property type="match status" value="1"/>
</dbReference>
<name>A0A7C6EJR0_UNCW3</name>
<accession>A0A7C6EJR0</accession>
<dbReference type="GO" id="GO:1990170">
    <property type="term" value="P:stress response to cadmium ion"/>
    <property type="evidence" value="ECO:0007669"/>
    <property type="project" value="TreeGrafter"/>
</dbReference>
<evidence type="ECO:0000259" key="1">
    <source>
        <dbReference type="Pfam" id="PF02151"/>
    </source>
</evidence>
<dbReference type="PANTHER" id="PTHR38430:SF1">
    <property type="entry name" value="PROTEIN-ARGININE KINASE ACTIVATOR PROTEIN"/>
    <property type="match status" value="1"/>
</dbReference>
<dbReference type="PIRSF" id="PIRSF015034">
    <property type="entry name" value="YacH"/>
    <property type="match status" value="1"/>
</dbReference>
<sequence>MLCDDCKKKPASIFFKDVSGGQIKEVHLCEDCARKKGILSEKKLSPLEVLQKLLKNTSYEDERVICPICFLNLAEFKKLGRFGCANCLNVFEPYIKSMIKEVQNSERHIGKRAKPGGRRAIEVFRLREELRRALEKEAYEDAAQIRDKLKTLGVENV</sequence>
<organism evidence="2">
    <name type="scientific">candidate division WOR-3 bacterium</name>
    <dbReference type="NCBI Taxonomy" id="2052148"/>
    <lineage>
        <taxon>Bacteria</taxon>
        <taxon>Bacteria division WOR-3</taxon>
    </lineage>
</organism>